<reference evidence="1" key="1">
    <citation type="journal article" date="2014" name="Front. Microbiol.">
        <title>High frequency of phylogenetically diverse reductive dehalogenase-homologous genes in deep subseafloor sedimentary metagenomes.</title>
        <authorList>
            <person name="Kawai M."/>
            <person name="Futagami T."/>
            <person name="Toyoda A."/>
            <person name="Takaki Y."/>
            <person name="Nishi S."/>
            <person name="Hori S."/>
            <person name="Arai W."/>
            <person name="Tsubouchi T."/>
            <person name="Morono Y."/>
            <person name="Uchiyama I."/>
            <person name="Ito T."/>
            <person name="Fujiyama A."/>
            <person name="Inagaki F."/>
            <person name="Takami H."/>
        </authorList>
    </citation>
    <scope>NUCLEOTIDE SEQUENCE</scope>
    <source>
        <strain evidence="1">Expedition CK06-06</strain>
    </source>
</reference>
<accession>X1SBF3</accession>
<name>X1SBF3_9ZZZZ</name>
<dbReference type="PANTHER" id="PTHR33321:SF12">
    <property type="entry name" value="PLANT BASIC SECRETORY PROTEIN (BSP) FAMILY PROTEIN"/>
    <property type="match status" value="1"/>
</dbReference>
<dbReference type="AlphaFoldDB" id="X1SBF3"/>
<dbReference type="EMBL" id="BARW01007801">
    <property type="protein sequence ID" value="GAI76441.1"/>
    <property type="molecule type" value="Genomic_DNA"/>
</dbReference>
<proteinExistence type="predicted"/>
<protein>
    <submittedName>
        <fullName evidence="1">Uncharacterized protein</fullName>
    </submittedName>
</protein>
<dbReference type="InterPro" id="IPR007541">
    <property type="entry name" value="Uncharacterised_BSP"/>
</dbReference>
<dbReference type="Pfam" id="PF04450">
    <property type="entry name" value="BSP"/>
    <property type="match status" value="1"/>
</dbReference>
<sequence length="186" mass="21181">GVCRKLYRRYSESLELEQITFILDDDPNTIGWKAGKPPKITICIGGPYLQKYMNNNGTEEMADEVKGIMWHEYTHGYQYDDGNSNAIIGIIEGVADCVRYLAGFIDISQRRPGGSWDSGYKTSGFFLAWLQEEYQGGDPEFLYKFNQSFAIDDGITWTKEAFKDITGETVEALWDKYQDAISYGVK</sequence>
<gene>
    <name evidence="1" type="ORF">S12H4_16161</name>
</gene>
<organism evidence="1">
    <name type="scientific">marine sediment metagenome</name>
    <dbReference type="NCBI Taxonomy" id="412755"/>
    <lineage>
        <taxon>unclassified sequences</taxon>
        <taxon>metagenomes</taxon>
        <taxon>ecological metagenomes</taxon>
    </lineage>
</organism>
<evidence type="ECO:0000313" key="1">
    <source>
        <dbReference type="EMBL" id="GAI76441.1"/>
    </source>
</evidence>
<comment type="caution">
    <text evidence="1">The sequence shown here is derived from an EMBL/GenBank/DDBJ whole genome shotgun (WGS) entry which is preliminary data.</text>
</comment>
<feature type="non-terminal residue" evidence="1">
    <location>
        <position position="1"/>
    </location>
</feature>
<dbReference type="PANTHER" id="PTHR33321">
    <property type="match status" value="1"/>
</dbReference>